<evidence type="ECO:0000259" key="6">
    <source>
        <dbReference type="SMART" id="SM00382"/>
    </source>
</evidence>
<dbReference type="PANTHER" id="PTHR45991">
    <property type="entry name" value="PACHYTENE CHECKPOINT PROTEIN 2"/>
    <property type="match status" value="1"/>
</dbReference>
<dbReference type="InterPro" id="IPR058249">
    <property type="entry name" value="Pch2_C"/>
</dbReference>
<dbReference type="EMBL" id="JARPUR010000006">
    <property type="protein sequence ID" value="KAK4874360.1"/>
    <property type="molecule type" value="Genomic_DNA"/>
</dbReference>
<dbReference type="Proteomes" id="UP001353858">
    <property type="component" value="Unassembled WGS sequence"/>
</dbReference>
<dbReference type="GO" id="GO:0005524">
    <property type="term" value="F:ATP binding"/>
    <property type="evidence" value="ECO:0007669"/>
    <property type="project" value="UniProtKB-KW"/>
</dbReference>
<keyword evidence="2 5" id="KW-0547">Nucleotide-binding</keyword>
<dbReference type="GO" id="GO:0051598">
    <property type="term" value="P:meiotic recombination checkpoint signaling"/>
    <property type="evidence" value="ECO:0007669"/>
    <property type="project" value="TreeGrafter"/>
</dbReference>
<organism evidence="7 8">
    <name type="scientific">Aquatica leii</name>
    <dbReference type="NCBI Taxonomy" id="1421715"/>
    <lineage>
        <taxon>Eukaryota</taxon>
        <taxon>Metazoa</taxon>
        <taxon>Ecdysozoa</taxon>
        <taxon>Arthropoda</taxon>
        <taxon>Hexapoda</taxon>
        <taxon>Insecta</taxon>
        <taxon>Pterygota</taxon>
        <taxon>Neoptera</taxon>
        <taxon>Endopterygota</taxon>
        <taxon>Coleoptera</taxon>
        <taxon>Polyphaga</taxon>
        <taxon>Elateriformia</taxon>
        <taxon>Elateroidea</taxon>
        <taxon>Lampyridae</taxon>
        <taxon>Luciolinae</taxon>
        <taxon>Aquatica</taxon>
    </lineage>
</organism>
<evidence type="ECO:0000313" key="8">
    <source>
        <dbReference type="Proteomes" id="UP001353858"/>
    </source>
</evidence>
<dbReference type="Gene3D" id="3.40.50.300">
    <property type="entry name" value="P-loop containing nucleotide triphosphate hydrolases"/>
    <property type="match status" value="1"/>
</dbReference>
<dbReference type="GO" id="GO:0005634">
    <property type="term" value="C:nucleus"/>
    <property type="evidence" value="ECO:0007669"/>
    <property type="project" value="TreeGrafter"/>
</dbReference>
<feature type="domain" description="AAA+ ATPase" evidence="6">
    <location>
        <begin position="155"/>
        <end position="307"/>
    </location>
</feature>
<evidence type="ECO:0000313" key="7">
    <source>
        <dbReference type="EMBL" id="KAK4874360.1"/>
    </source>
</evidence>
<dbReference type="GO" id="GO:0007131">
    <property type="term" value="P:reciprocal meiotic recombination"/>
    <property type="evidence" value="ECO:0007669"/>
    <property type="project" value="TreeGrafter"/>
</dbReference>
<comment type="similarity">
    <text evidence="1">Belongs to the AAA ATPase family. PCH2 subfamily.</text>
</comment>
<keyword evidence="8" id="KW-1185">Reference proteome</keyword>
<dbReference type="AlphaFoldDB" id="A0AAN7NWM3"/>
<evidence type="ECO:0000256" key="1">
    <source>
        <dbReference type="ARBA" id="ARBA00007271"/>
    </source>
</evidence>
<comment type="caution">
    <text evidence="7">The sequence shown here is derived from an EMBL/GenBank/DDBJ whole genome shotgun (WGS) entry which is preliminary data.</text>
</comment>
<evidence type="ECO:0000256" key="5">
    <source>
        <dbReference type="RuleBase" id="RU003651"/>
    </source>
</evidence>
<dbReference type="PROSITE" id="PS00674">
    <property type="entry name" value="AAA"/>
    <property type="match status" value="1"/>
</dbReference>
<dbReference type="InterPro" id="IPR027417">
    <property type="entry name" value="P-loop_NTPase"/>
</dbReference>
<name>A0AAN7NWM3_9COLE</name>
<dbReference type="SMART" id="SM00382">
    <property type="entry name" value="AAA"/>
    <property type="match status" value="1"/>
</dbReference>
<sequence>MDCFAVEVILKNELNTFDKIKEACLCFLQLSHFRPGAVISKFTSGDINNTLKEAVEYIIISDSNNLKHAFIDFLQVSIQWFFYTLDKNDEQVEVDSDENGDVIQLAKVRVLPCQEYFDLWENLIYDTNVKENLLKYALTSALYADKGVNYNIINCNRVVLLHGPPGTGKTSLCKALAQKLTVKLQHRFKRGLLLEINSHSLFSKWFSESGKLVNKMFSRVTELVQDRNIIIFVLIDEIESLTHAREKSMSGVDPSDSIRVVNAVLTQIDQIRKHPNVMILTTSNMTGAVDLAFIDRTDIKHFIGLPGPEAIYHIYYSCIEELFKVQIITPRVVILHNYSKADNQEENDVFAYSNMLYNISKMSVGFSGRTLRKVPFLAHALYLGSQSVDINAFFDAMLKAVQTLKDDQKHFAYLN</sequence>
<reference evidence="8" key="1">
    <citation type="submission" date="2023-01" db="EMBL/GenBank/DDBJ databases">
        <title>Key to firefly adult light organ development and bioluminescence: homeobox transcription factors regulate luciferase expression and transportation to peroxisome.</title>
        <authorList>
            <person name="Fu X."/>
        </authorList>
    </citation>
    <scope>NUCLEOTIDE SEQUENCE [LARGE SCALE GENOMIC DNA]</scope>
</reference>
<accession>A0AAN7NWM3</accession>
<dbReference type="InterPro" id="IPR003960">
    <property type="entry name" value="ATPase_AAA_CS"/>
</dbReference>
<dbReference type="InterPro" id="IPR003593">
    <property type="entry name" value="AAA+_ATPase"/>
</dbReference>
<evidence type="ECO:0000256" key="2">
    <source>
        <dbReference type="ARBA" id="ARBA00022741"/>
    </source>
</evidence>
<dbReference type="FunFam" id="3.40.50.300:FF:001494">
    <property type="entry name" value="Pachytene checkpoint component Pch2"/>
    <property type="match status" value="1"/>
</dbReference>
<dbReference type="GO" id="GO:0016887">
    <property type="term" value="F:ATP hydrolysis activity"/>
    <property type="evidence" value="ECO:0007669"/>
    <property type="project" value="InterPro"/>
</dbReference>
<gene>
    <name evidence="7" type="ORF">RN001_013720</name>
</gene>
<dbReference type="SUPFAM" id="SSF52540">
    <property type="entry name" value="P-loop containing nucleoside triphosphate hydrolases"/>
    <property type="match status" value="1"/>
</dbReference>
<evidence type="ECO:0000256" key="4">
    <source>
        <dbReference type="ARBA" id="ARBA00023254"/>
    </source>
</evidence>
<dbReference type="InterPro" id="IPR003959">
    <property type="entry name" value="ATPase_AAA_core"/>
</dbReference>
<protein>
    <recommendedName>
        <fullName evidence="6">AAA+ ATPase domain-containing protein</fullName>
    </recommendedName>
</protein>
<keyword evidence="3 5" id="KW-0067">ATP-binding</keyword>
<dbReference type="PANTHER" id="PTHR45991:SF1">
    <property type="entry name" value="PACHYTENE CHECKPOINT PROTEIN 2 HOMOLOG"/>
    <property type="match status" value="1"/>
</dbReference>
<dbReference type="GO" id="GO:0005694">
    <property type="term" value="C:chromosome"/>
    <property type="evidence" value="ECO:0007669"/>
    <property type="project" value="TreeGrafter"/>
</dbReference>
<proteinExistence type="inferred from homology"/>
<evidence type="ECO:0000256" key="3">
    <source>
        <dbReference type="ARBA" id="ARBA00022840"/>
    </source>
</evidence>
<dbReference type="InterPro" id="IPR044539">
    <property type="entry name" value="Pch2-like"/>
</dbReference>
<dbReference type="Pfam" id="PF23242">
    <property type="entry name" value="AAA_lid_TRIP13_C"/>
    <property type="match status" value="1"/>
</dbReference>
<dbReference type="Pfam" id="PF00004">
    <property type="entry name" value="AAA"/>
    <property type="match status" value="1"/>
</dbReference>
<keyword evidence="4" id="KW-0469">Meiosis</keyword>